<feature type="binding site" description="axial binding residue" evidence="12">
    <location>
        <position position="136"/>
    </location>
    <ligand>
        <name>heme b</name>
        <dbReference type="ChEBI" id="CHEBI:60344"/>
    </ligand>
    <ligandPart>
        <name>Fe</name>
        <dbReference type="ChEBI" id="CHEBI:18248"/>
    </ligandPart>
</feature>
<keyword evidence="4" id="KW-0964">Secreted</keyword>
<evidence type="ECO:0000256" key="3">
    <source>
        <dbReference type="ARBA" id="ARBA00012313"/>
    </source>
</evidence>
<evidence type="ECO:0000256" key="1">
    <source>
        <dbReference type="ARBA" id="ARBA00000189"/>
    </source>
</evidence>
<dbReference type="GO" id="GO:0042744">
    <property type="term" value="P:hydrogen peroxide catabolic process"/>
    <property type="evidence" value="ECO:0007669"/>
    <property type="project" value="UniProtKB-KW"/>
</dbReference>
<feature type="domain" description="Plant heme peroxidase family profile" evidence="14">
    <location>
        <begin position="13"/>
        <end position="231"/>
    </location>
</feature>
<evidence type="ECO:0000256" key="6">
    <source>
        <dbReference type="ARBA" id="ARBA00022617"/>
    </source>
</evidence>
<keyword evidence="9" id="KW-0560">Oxidoreductase</keyword>
<evidence type="ECO:0000313" key="15">
    <source>
        <dbReference type="Proteomes" id="UP000694918"/>
    </source>
</evidence>
<evidence type="ECO:0000313" key="16">
    <source>
        <dbReference type="RefSeq" id="XP_011022268.1"/>
    </source>
</evidence>
<evidence type="ECO:0000256" key="5">
    <source>
        <dbReference type="ARBA" id="ARBA00022559"/>
    </source>
</evidence>
<keyword evidence="15" id="KW-1185">Reference proteome</keyword>
<keyword evidence="8 12" id="KW-0106">Calcium</keyword>
<dbReference type="GO" id="GO:0006979">
    <property type="term" value="P:response to oxidative stress"/>
    <property type="evidence" value="ECO:0007669"/>
    <property type="project" value="InterPro"/>
</dbReference>
<evidence type="ECO:0000256" key="10">
    <source>
        <dbReference type="ARBA" id="ARBA00023004"/>
    </source>
</evidence>
<dbReference type="PANTHER" id="PTHR31517:SF59">
    <property type="entry name" value="PEROXIDASE"/>
    <property type="match status" value="1"/>
</dbReference>
<dbReference type="GO" id="GO:0020037">
    <property type="term" value="F:heme binding"/>
    <property type="evidence" value="ECO:0007669"/>
    <property type="project" value="InterPro"/>
</dbReference>
<evidence type="ECO:0000256" key="7">
    <source>
        <dbReference type="ARBA" id="ARBA00022723"/>
    </source>
</evidence>
<organism evidence="15 16">
    <name type="scientific">Populus euphratica</name>
    <name type="common">Euphrates poplar</name>
    <dbReference type="NCBI Taxonomy" id="75702"/>
    <lineage>
        <taxon>Eukaryota</taxon>
        <taxon>Viridiplantae</taxon>
        <taxon>Streptophyta</taxon>
        <taxon>Embryophyta</taxon>
        <taxon>Tracheophyta</taxon>
        <taxon>Spermatophyta</taxon>
        <taxon>Magnoliopsida</taxon>
        <taxon>eudicotyledons</taxon>
        <taxon>Gunneridae</taxon>
        <taxon>Pentapetalae</taxon>
        <taxon>rosids</taxon>
        <taxon>fabids</taxon>
        <taxon>Malpighiales</taxon>
        <taxon>Salicaceae</taxon>
        <taxon>Saliceae</taxon>
        <taxon>Populus</taxon>
    </lineage>
</organism>
<comment type="similarity">
    <text evidence="13">Belongs to the peroxidase family.</text>
</comment>
<keyword evidence="6" id="KW-0349">Heme</keyword>
<evidence type="ECO:0000256" key="2">
    <source>
        <dbReference type="ARBA" id="ARBA00002322"/>
    </source>
</evidence>
<dbReference type="PRINTS" id="PR00461">
    <property type="entry name" value="PLPEROXIDASE"/>
</dbReference>
<keyword evidence="7 12" id="KW-0479">Metal-binding</keyword>
<evidence type="ECO:0000256" key="13">
    <source>
        <dbReference type="RuleBase" id="RU004241"/>
    </source>
</evidence>
<dbReference type="GeneID" id="105124101"/>
<comment type="function">
    <text evidence="2">Removal of H(2)O(2), oxidation of toxic reductants, biosynthesis and degradation of lignin, suberization, auxin catabolism, response to environmental stresses such as wounding, pathogen attack and oxidative stress. These functions might be dependent on each isozyme/isoform in each plant tissue.</text>
</comment>
<evidence type="ECO:0000256" key="12">
    <source>
        <dbReference type="PIRSR" id="PIRSR600823-3"/>
    </source>
</evidence>
<dbReference type="Proteomes" id="UP000694918">
    <property type="component" value="Unplaced"/>
</dbReference>
<dbReference type="InterPro" id="IPR000823">
    <property type="entry name" value="Peroxidase_pln"/>
</dbReference>
<sequence length="231" mass="25677">MASAATTPIHRWCNNQECSYQIQETKLDKLATIHIASAESDAEINLSLTDGYDAFSRAKRDSELQCPGIVSCANVMAIASTDLVGGEKRKKRWANFQGFKGGWEPSSREQAIPLLISLYKSKGVSILHMMALSSGHNMGFLTLQGIHAKNLWLQQHIRHALTMNQEHALTLRGPRPQKHRLDPTVVALSDVATPFNSYNAYQQNLKKVLGWLATDQMLGLDLLTRVPLLQS</sequence>
<dbReference type="InterPro" id="IPR002016">
    <property type="entry name" value="Haem_peroxidase"/>
</dbReference>
<keyword evidence="11" id="KW-0376">Hydrogen peroxide</keyword>
<dbReference type="SUPFAM" id="SSF48113">
    <property type="entry name" value="Heme-dependent peroxidases"/>
    <property type="match status" value="1"/>
</dbReference>
<dbReference type="Gene3D" id="1.10.420.10">
    <property type="entry name" value="Peroxidase, domain 2"/>
    <property type="match status" value="1"/>
</dbReference>
<name>A0AAJ6XKG4_POPEU</name>
<keyword evidence="5" id="KW-0575">Peroxidase</keyword>
<dbReference type="KEGG" id="peu:105124101"/>
<gene>
    <name evidence="16" type="primary">LOC105124101</name>
</gene>
<comment type="cofactor">
    <cofactor evidence="12">
        <name>heme b</name>
        <dbReference type="ChEBI" id="CHEBI:60344"/>
    </cofactor>
    <text evidence="12">Binds 1 heme b (iron(II)-protoporphyrin IX) group per subunit.</text>
</comment>
<evidence type="ECO:0000256" key="11">
    <source>
        <dbReference type="ARBA" id="ARBA00023324"/>
    </source>
</evidence>
<accession>A0AAJ6XKG4</accession>
<dbReference type="Pfam" id="PF00141">
    <property type="entry name" value="peroxidase"/>
    <property type="match status" value="1"/>
</dbReference>
<proteinExistence type="inferred from homology"/>
<comment type="cofactor">
    <cofactor evidence="12">
        <name>Ca(2+)</name>
        <dbReference type="ChEBI" id="CHEBI:29108"/>
    </cofactor>
    <text evidence="12">Binds 2 calcium ions per subunit.</text>
</comment>
<dbReference type="GO" id="GO:0140825">
    <property type="term" value="F:lactoperoxidase activity"/>
    <property type="evidence" value="ECO:0007669"/>
    <property type="project" value="UniProtKB-EC"/>
</dbReference>
<dbReference type="EC" id="1.11.1.7" evidence="3"/>
<evidence type="ECO:0000256" key="4">
    <source>
        <dbReference type="ARBA" id="ARBA00022525"/>
    </source>
</evidence>
<dbReference type="GO" id="GO:0046872">
    <property type="term" value="F:metal ion binding"/>
    <property type="evidence" value="ECO:0007669"/>
    <property type="project" value="UniProtKB-KW"/>
</dbReference>
<dbReference type="RefSeq" id="XP_011022268.1">
    <property type="nucleotide sequence ID" value="XM_011023966.1"/>
</dbReference>
<dbReference type="PANTHER" id="PTHR31517">
    <property type="match status" value="1"/>
</dbReference>
<feature type="binding site" evidence="12">
    <location>
        <position position="190"/>
    </location>
    <ligand>
        <name>Ca(2+)</name>
        <dbReference type="ChEBI" id="CHEBI:29108"/>
        <label>2</label>
    </ligand>
</feature>
<dbReference type="InterPro" id="IPR010255">
    <property type="entry name" value="Haem_peroxidase_sf"/>
</dbReference>
<keyword evidence="10 12" id="KW-0408">Iron</keyword>
<dbReference type="AlphaFoldDB" id="A0AAJ6XKG4"/>
<feature type="binding site" evidence="12">
    <location>
        <position position="39"/>
    </location>
    <ligand>
        <name>Ca(2+)</name>
        <dbReference type="ChEBI" id="CHEBI:29108"/>
        <label>1</label>
    </ligand>
</feature>
<feature type="binding site" evidence="12">
    <location>
        <position position="193"/>
    </location>
    <ligand>
        <name>Ca(2+)</name>
        <dbReference type="ChEBI" id="CHEBI:29108"/>
        <label>2</label>
    </ligand>
</feature>
<evidence type="ECO:0000256" key="8">
    <source>
        <dbReference type="ARBA" id="ARBA00022837"/>
    </source>
</evidence>
<evidence type="ECO:0000259" key="14">
    <source>
        <dbReference type="PROSITE" id="PS50873"/>
    </source>
</evidence>
<protein>
    <recommendedName>
        <fullName evidence="3">peroxidase</fullName>
        <ecNumber evidence="3">1.11.1.7</ecNumber>
    </recommendedName>
</protein>
<evidence type="ECO:0000256" key="9">
    <source>
        <dbReference type="ARBA" id="ARBA00023002"/>
    </source>
</evidence>
<reference evidence="16" key="1">
    <citation type="submission" date="2025-08" db="UniProtKB">
        <authorList>
            <consortium name="RefSeq"/>
        </authorList>
    </citation>
    <scope>IDENTIFICATION</scope>
</reference>
<dbReference type="Gene3D" id="1.10.520.10">
    <property type="match status" value="1"/>
</dbReference>
<dbReference type="PROSITE" id="PS50873">
    <property type="entry name" value="PEROXIDASE_4"/>
    <property type="match status" value="1"/>
</dbReference>
<comment type="catalytic activity">
    <reaction evidence="1">
        <text>2 a phenolic donor + H2O2 = 2 a phenolic radical donor + 2 H2O</text>
        <dbReference type="Rhea" id="RHEA:56136"/>
        <dbReference type="ChEBI" id="CHEBI:15377"/>
        <dbReference type="ChEBI" id="CHEBI:16240"/>
        <dbReference type="ChEBI" id="CHEBI:139520"/>
        <dbReference type="ChEBI" id="CHEBI:139521"/>
        <dbReference type="EC" id="1.11.1.7"/>
    </reaction>
</comment>